<evidence type="ECO:0000313" key="3">
    <source>
        <dbReference type="EMBL" id="SEN41726.1"/>
    </source>
</evidence>
<gene>
    <name evidence="3" type="ORF">SAMN05216325_11756</name>
</gene>
<dbReference type="PRINTS" id="PR00501">
    <property type="entry name" value="KELCHREPEAT"/>
</dbReference>
<name>A0A1H8GCH4_9PROT</name>
<dbReference type="Gene3D" id="2.120.10.80">
    <property type="entry name" value="Kelch-type beta propeller"/>
    <property type="match status" value="2"/>
</dbReference>
<protein>
    <submittedName>
        <fullName evidence="3">N-acetylneuraminic acid mutarotase</fullName>
    </submittedName>
</protein>
<dbReference type="Proteomes" id="UP000199459">
    <property type="component" value="Unassembled WGS sequence"/>
</dbReference>
<reference evidence="3 4" key="1">
    <citation type="submission" date="2016-10" db="EMBL/GenBank/DDBJ databases">
        <authorList>
            <person name="de Groot N.N."/>
        </authorList>
    </citation>
    <scope>NUCLEOTIDE SEQUENCE [LARGE SCALE GENOMIC DNA]</scope>
    <source>
        <strain evidence="3 4">Nm22</strain>
    </source>
</reference>
<dbReference type="PANTHER" id="PTHR45632">
    <property type="entry name" value="LD33804P"/>
    <property type="match status" value="1"/>
</dbReference>
<sequence>MLQRQFVMSALILFLSHGHSPLIHAESGLGIWSQGAPAPSKRTEIAATALGNKIYTVGGFNRPSISNLLDFAVSRDVEIYDPATDSWTVSTPMPEGRHHAGIAAHGGFLYVIGGFTKSGLTVWHPVNTVYEYDPTTQTWRERAPMPTARGALGVTVHQGRIYAIGGYDGKQNTGATEIYDPATDSWATGAPLSAPRDHLAVAATGSKIYAIGGRSNLKYQQNTSVVEAYDPASDLWEYKANLPTARSGIGVGVINEHIYILGGESDEGTFDNNEKYLPDNDRWLIMPPMPTARHGLGVAVVDGRLYAIGGGTSPGASFSQITEIFDLAPALQ</sequence>
<organism evidence="3 4">
    <name type="scientific">Nitrosomonas marina</name>
    <dbReference type="NCBI Taxonomy" id="917"/>
    <lineage>
        <taxon>Bacteria</taxon>
        <taxon>Pseudomonadati</taxon>
        <taxon>Pseudomonadota</taxon>
        <taxon>Betaproteobacteria</taxon>
        <taxon>Nitrosomonadales</taxon>
        <taxon>Nitrosomonadaceae</taxon>
        <taxon>Nitrosomonas</taxon>
    </lineage>
</organism>
<dbReference type="OrthoDB" id="58712at2"/>
<evidence type="ECO:0000256" key="2">
    <source>
        <dbReference type="ARBA" id="ARBA00022737"/>
    </source>
</evidence>
<accession>A0A1H8GCH4</accession>
<dbReference type="AlphaFoldDB" id="A0A1H8GCH4"/>
<dbReference type="STRING" id="917.SAMN05216326_10199"/>
<dbReference type="SMART" id="SM00612">
    <property type="entry name" value="Kelch"/>
    <property type="match status" value="5"/>
</dbReference>
<evidence type="ECO:0000313" key="4">
    <source>
        <dbReference type="Proteomes" id="UP000199459"/>
    </source>
</evidence>
<proteinExistence type="predicted"/>
<keyword evidence="1" id="KW-0880">Kelch repeat</keyword>
<dbReference type="Pfam" id="PF01344">
    <property type="entry name" value="Kelch_1"/>
    <property type="match status" value="1"/>
</dbReference>
<dbReference type="SUPFAM" id="SSF117281">
    <property type="entry name" value="Kelch motif"/>
    <property type="match status" value="1"/>
</dbReference>
<dbReference type="Pfam" id="PF24681">
    <property type="entry name" value="Kelch_KLHDC2_KLHL20_DRC7"/>
    <property type="match status" value="1"/>
</dbReference>
<keyword evidence="2" id="KW-0677">Repeat</keyword>
<dbReference type="EMBL" id="FOCP01000017">
    <property type="protein sequence ID" value="SEN41726.1"/>
    <property type="molecule type" value="Genomic_DNA"/>
</dbReference>
<dbReference type="PANTHER" id="PTHR45632:SF3">
    <property type="entry name" value="KELCH-LIKE PROTEIN 32"/>
    <property type="match status" value="1"/>
</dbReference>
<dbReference type="InterPro" id="IPR015915">
    <property type="entry name" value="Kelch-typ_b-propeller"/>
</dbReference>
<dbReference type="RefSeq" id="WP_090633249.1">
    <property type="nucleotide sequence ID" value="NZ_FOCP01000017.1"/>
</dbReference>
<evidence type="ECO:0000256" key="1">
    <source>
        <dbReference type="ARBA" id="ARBA00022441"/>
    </source>
</evidence>
<dbReference type="InterPro" id="IPR006652">
    <property type="entry name" value="Kelch_1"/>
</dbReference>